<accession>A0A212JBM7</accession>
<evidence type="ECO:0008006" key="3">
    <source>
        <dbReference type="Google" id="ProtNLM"/>
    </source>
</evidence>
<dbReference type="RefSeq" id="WP_296940002.1">
    <property type="nucleotide sequence ID" value="NZ_LT599032.1"/>
</dbReference>
<reference evidence="2" key="1">
    <citation type="submission" date="2016-04" db="EMBL/GenBank/DDBJ databases">
        <authorList>
            <person name="Evans L.H."/>
            <person name="Alamgir A."/>
            <person name="Owens N."/>
            <person name="Weber N.D."/>
            <person name="Virtaneva K."/>
            <person name="Barbian K."/>
            <person name="Babar A."/>
            <person name="Rosenke K."/>
        </authorList>
    </citation>
    <scope>NUCLEOTIDE SEQUENCE</scope>
    <source>
        <strain evidence="2">86-1</strain>
    </source>
</reference>
<dbReference type="EMBL" id="FLUM01000001">
    <property type="protein sequence ID" value="SBV96863.1"/>
    <property type="molecule type" value="Genomic_DNA"/>
</dbReference>
<protein>
    <recommendedName>
        <fullName evidence="3">NigD-like C-terminal beta sandwich domain-containing protein</fullName>
    </recommendedName>
</protein>
<dbReference type="PROSITE" id="PS51257">
    <property type="entry name" value="PROKAR_LIPOPROTEIN"/>
    <property type="match status" value="1"/>
</dbReference>
<gene>
    <name evidence="2" type="ORF">KL86DYS1_11760</name>
</gene>
<feature type="chain" id="PRO_5013256436" description="NigD-like C-terminal beta sandwich domain-containing protein" evidence="1">
    <location>
        <begin position="27"/>
        <end position="271"/>
    </location>
</feature>
<proteinExistence type="predicted"/>
<sequence length="271" mass="30274">MKKTSLLKIFCSVFSVVLLMSSCLGDGDSSFTIEKDFAYITSDDYGRKFAVTSNGYIMHDNITTLTEINQCYFIGYKISSSSADGYYNAEYVNILNNGNAIAKESLRLDKPYENSGLVSRNDTIVPTSVSIAAWSPVNTIGDNWMIGYSLTKKERDEVKAFFYYDVTNQKDSEGEIDPAKDNKIIIDVRFGITDKGTGDNNVTDSFSAVGNLSYLRNSFSPNFSGVTTDYVNVPVKFRYQKYTSSGQPAEVIYIGNWQLSGSNAYYIQFKK</sequence>
<feature type="signal peptide" evidence="1">
    <location>
        <begin position="1"/>
        <end position="26"/>
    </location>
</feature>
<name>A0A212JBM7_9BACT</name>
<evidence type="ECO:0000256" key="1">
    <source>
        <dbReference type="SAM" id="SignalP"/>
    </source>
</evidence>
<evidence type="ECO:0000313" key="2">
    <source>
        <dbReference type="EMBL" id="SBV96863.1"/>
    </source>
</evidence>
<organism evidence="2">
    <name type="scientific">uncultured Dysgonomonas sp</name>
    <dbReference type="NCBI Taxonomy" id="206096"/>
    <lineage>
        <taxon>Bacteria</taxon>
        <taxon>Pseudomonadati</taxon>
        <taxon>Bacteroidota</taxon>
        <taxon>Bacteroidia</taxon>
        <taxon>Bacteroidales</taxon>
        <taxon>Dysgonomonadaceae</taxon>
        <taxon>Dysgonomonas</taxon>
        <taxon>environmental samples</taxon>
    </lineage>
</organism>
<keyword evidence="1" id="KW-0732">Signal</keyword>
<dbReference type="AlphaFoldDB" id="A0A212JBM7"/>